<sequence>MRATIPKENMRKMVIIALMVQMERMKNLVMAPMMMMEHVRDLTHSESNDGSYDGDRTYYSSPSKDEDEVSNPLWCEEFPPKDGNLFLEDESTLVVKDYDEKEAGICFLITSSSWCVPFPNGMATDFEPISSHTYENTLDEVLLQDTFSYYLFAYDDTHACLCSIFYVNSSINRVLD</sequence>
<evidence type="ECO:0000256" key="1">
    <source>
        <dbReference type="SAM" id="MobiDB-lite"/>
    </source>
</evidence>
<dbReference type="AlphaFoldDB" id="A0AAN8T5X3"/>
<feature type="region of interest" description="Disordered" evidence="1">
    <location>
        <begin position="44"/>
        <end position="70"/>
    </location>
</feature>
<reference evidence="2 3" key="1">
    <citation type="submission" date="2024-02" db="EMBL/GenBank/DDBJ databases">
        <title>de novo genome assembly of Solanum bulbocastanum strain 11H21.</title>
        <authorList>
            <person name="Hosaka A.J."/>
        </authorList>
    </citation>
    <scope>NUCLEOTIDE SEQUENCE [LARGE SCALE GENOMIC DNA]</scope>
    <source>
        <tissue evidence="2">Young leaves</tissue>
    </source>
</reference>
<keyword evidence="3" id="KW-1185">Reference proteome</keyword>
<organism evidence="2 3">
    <name type="scientific">Solanum bulbocastanum</name>
    <name type="common">Wild potato</name>
    <dbReference type="NCBI Taxonomy" id="147425"/>
    <lineage>
        <taxon>Eukaryota</taxon>
        <taxon>Viridiplantae</taxon>
        <taxon>Streptophyta</taxon>
        <taxon>Embryophyta</taxon>
        <taxon>Tracheophyta</taxon>
        <taxon>Spermatophyta</taxon>
        <taxon>Magnoliopsida</taxon>
        <taxon>eudicotyledons</taxon>
        <taxon>Gunneridae</taxon>
        <taxon>Pentapetalae</taxon>
        <taxon>asterids</taxon>
        <taxon>lamiids</taxon>
        <taxon>Solanales</taxon>
        <taxon>Solanaceae</taxon>
        <taxon>Solanoideae</taxon>
        <taxon>Solaneae</taxon>
        <taxon>Solanum</taxon>
    </lineage>
</organism>
<evidence type="ECO:0000313" key="2">
    <source>
        <dbReference type="EMBL" id="KAK6781994.1"/>
    </source>
</evidence>
<proteinExistence type="predicted"/>
<evidence type="ECO:0000313" key="3">
    <source>
        <dbReference type="Proteomes" id="UP001371456"/>
    </source>
</evidence>
<gene>
    <name evidence="2" type="ORF">RDI58_019790</name>
</gene>
<name>A0AAN8T5X3_SOLBU</name>
<accession>A0AAN8T5X3</accession>
<comment type="caution">
    <text evidence="2">The sequence shown here is derived from an EMBL/GenBank/DDBJ whole genome shotgun (WGS) entry which is preliminary data.</text>
</comment>
<protein>
    <submittedName>
        <fullName evidence="2">Uncharacterized protein</fullName>
    </submittedName>
</protein>
<dbReference type="Proteomes" id="UP001371456">
    <property type="component" value="Unassembled WGS sequence"/>
</dbReference>
<dbReference type="EMBL" id="JBANQN010000008">
    <property type="protein sequence ID" value="KAK6781994.1"/>
    <property type="molecule type" value="Genomic_DNA"/>
</dbReference>